<feature type="domain" description="Response regulatory" evidence="16">
    <location>
        <begin position="2103"/>
        <end position="2234"/>
    </location>
</feature>
<feature type="compositionally biased region" description="Low complexity" evidence="13">
    <location>
        <begin position="730"/>
        <end position="740"/>
    </location>
</feature>
<reference evidence="17 18" key="1">
    <citation type="journal article" date="2017" name="Mol. Ecol.">
        <title>Comparative and population genomic landscape of Phellinus noxius: A hypervariable fungus causing root rot in trees.</title>
        <authorList>
            <person name="Chung C.L."/>
            <person name="Lee T.J."/>
            <person name="Akiba M."/>
            <person name="Lee H.H."/>
            <person name="Kuo T.H."/>
            <person name="Liu D."/>
            <person name="Ke H.M."/>
            <person name="Yokoi T."/>
            <person name="Roa M.B."/>
            <person name="Lu M.J."/>
            <person name="Chang Y.Y."/>
            <person name="Ann P.J."/>
            <person name="Tsai J.N."/>
            <person name="Chen C.Y."/>
            <person name="Tzean S.S."/>
            <person name="Ota Y."/>
            <person name="Hattori T."/>
            <person name="Sahashi N."/>
            <person name="Liou R.F."/>
            <person name="Kikuchi T."/>
            <person name="Tsai I.J."/>
        </authorList>
    </citation>
    <scope>NUCLEOTIDE SEQUENCE [LARGE SCALE GENOMIC DNA]</scope>
    <source>
        <strain evidence="17 18">FFPRI411160</strain>
    </source>
</reference>
<dbReference type="SUPFAM" id="SSF55781">
    <property type="entry name" value="GAF domain-like"/>
    <property type="match status" value="1"/>
</dbReference>
<dbReference type="InParanoid" id="A0A286U9N3"/>
<dbReference type="InterPro" id="IPR003018">
    <property type="entry name" value="GAF"/>
</dbReference>
<protein>
    <recommendedName>
        <fullName evidence="3">histidine kinase</fullName>
        <ecNumber evidence="3">2.7.13.3</ecNumber>
    </recommendedName>
</protein>
<dbReference type="GO" id="GO:0000155">
    <property type="term" value="F:phosphorelay sensor kinase activity"/>
    <property type="evidence" value="ECO:0007669"/>
    <property type="project" value="InterPro"/>
</dbReference>
<dbReference type="Gene3D" id="3.40.50.2300">
    <property type="match status" value="1"/>
</dbReference>
<feature type="domain" description="Histidine kinase" evidence="15">
    <location>
        <begin position="1601"/>
        <end position="1857"/>
    </location>
</feature>
<evidence type="ECO:0000256" key="1">
    <source>
        <dbReference type="ARBA" id="ARBA00000085"/>
    </source>
</evidence>
<dbReference type="CDD" id="cd00082">
    <property type="entry name" value="HisKA"/>
    <property type="match status" value="1"/>
</dbReference>
<dbReference type="InterPro" id="IPR029016">
    <property type="entry name" value="GAF-like_dom_sf"/>
</dbReference>
<evidence type="ECO:0000256" key="2">
    <source>
        <dbReference type="ARBA" id="ARBA00004370"/>
    </source>
</evidence>
<dbReference type="FunFam" id="1.10.287.130:FF:000023">
    <property type="entry name" value="Sensor histidine kinase/response regulator, putative"/>
    <property type="match status" value="1"/>
</dbReference>
<dbReference type="SUPFAM" id="SSF55874">
    <property type="entry name" value="ATPase domain of HSP90 chaperone/DNA topoisomerase II/histidine kinase"/>
    <property type="match status" value="1"/>
</dbReference>
<feature type="region of interest" description="Disordered" evidence="13">
    <location>
        <begin position="926"/>
        <end position="1027"/>
    </location>
</feature>
<dbReference type="InterPro" id="IPR003594">
    <property type="entry name" value="HATPase_dom"/>
</dbReference>
<feature type="compositionally biased region" description="Basic and acidic residues" evidence="13">
    <location>
        <begin position="989"/>
        <end position="1000"/>
    </location>
</feature>
<evidence type="ECO:0000313" key="17">
    <source>
        <dbReference type="EMBL" id="PAV16269.1"/>
    </source>
</evidence>
<feature type="region of interest" description="Disordered" evidence="13">
    <location>
        <begin position="496"/>
        <end position="554"/>
    </location>
</feature>
<evidence type="ECO:0000256" key="8">
    <source>
        <dbReference type="ARBA" id="ARBA00022777"/>
    </source>
</evidence>
<keyword evidence="8 17" id="KW-0418">Kinase</keyword>
<feature type="modified residue" description="4-aspartylphosphate" evidence="12">
    <location>
        <position position="2153"/>
    </location>
</feature>
<keyword evidence="7 14" id="KW-0812">Transmembrane</keyword>
<feature type="compositionally biased region" description="Basic and acidic residues" evidence="13">
    <location>
        <begin position="496"/>
        <end position="506"/>
    </location>
</feature>
<comment type="caution">
    <text evidence="17">The sequence shown here is derived from an EMBL/GenBank/DDBJ whole genome shotgun (WGS) entry which is preliminary data.</text>
</comment>
<evidence type="ECO:0000259" key="16">
    <source>
        <dbReference type="PROSITE" id="PS50110"/>
    </source>
</evidence>
<dbReference type="PROSITE" id="PS50110">
    <property type="entry name" value="RESPONSE_REGULATORY"/>
    <property type="match status" value="1"/>
</dbReference>
<feature type="compositionally biased region" description="Basic and acidic residues" evidence="13">
    <location>
        <begin position="535"/>
        <end position="547"/>
    </location>
</feature>
<dbReference type="InterPro" id="IPR004358">
    <property type="entry name" value="Sig_transdc_His_kin-like_C"/>
</dbReference>
<dbReference type="PANTHER" id="PTHR43047:SF72">
    <property type="entry name" value="OSMOSENSING HISTIDINE PROTEIN KINASE SLN1"/>
    <property type="match status" value="1"/>
</dbReference>
<dbReference type="Proteomes" id="UP000217199">
    <property type="component" value="Unassembled WGS sequence"/>
</dbReference>
<keyword evidence="4" id="KW-0813">Transport</keyword>
<dbReference type="OrthoDB" id="21225at2759"/>
<feature type="region of interest" description="Disordered" evidence="13">
    <location>
        <begin position="1199"/>
        <end position="1229"/>
    </location>
</feature>
<dbReference type="GO" id="GO:0005886">
    <property type="term" value="C:plasma membrane"/>
    <property type="evidence" value="ECO:0007669"/>
    <property type="project" value="TreeGrafter"/>
</dbReference>
<feature type="compositionally biased region" description="Basic and acidic residues" evidence="13">
    <location>
        <begin position="945"/>
        <end position="958"/>
    </location>
</feature>
<dbReference type="SMART" id="SM00448">
    <property type="entry name" value="REC"/>
    <property type="match status" value="1"/>
</dbReference>
<comment type="catalytic activity">
    <reaction evidence="1">
        <text>ATP + protein L-histidine = ADP + protein N-phospho-L-histidine.</text>
        <dbReference type="EC" id="2.7.13.3"/>
    </reaction>
</comment>
<dbReference type="InterPro" id="IPR003661">
    <property type="entry name" value="HisK_dim/P_dom"/>
</dbReference>
<dbReference type="EMBL" id="NBII01000008">
    <property type="protein sequence ID" value="PAV16269.1"/>
    <property type="molecule type" value="Genomic_DNA"/>
</dbReference>
<comment type="subcellular location">
    <subcellularLocation>
        <location evidence="2">Membrane</location>
    </subcellularLocation>
</comment>
<keyword evidence="6" id="KW-0808">Transferase</keyword>
<dbReference type="SUPFAM" id="SSF52172">
    <property type="entry name" value="CheY-like"/>
    <property type="match status" value="1"/>
</dbReference>
<sequence length="2239" mass="244537">MFPLTGQLYRGISGTSNAEKRFLYLILIISNFFLTWNIDLESWVRSFIFKGEWNCCAAAASLTPSVLTGRSHVRLPMLDSFFPSTSTSSTASYKSLPQTPSEAAELEVEELELDIGISSRDLDLQNRHQRQPLLVHQTSQYHRPGSHYPAGLHTLFEEEVKEDEEQRMAAYDPQNDNHFLGTSSEAELVSAPVKEERKGDKLALYIALMRRVIAGLGTFLIGTWLIVFLNNPSRLGLFAAHPPLQSLAIVCFALGILQLQPTSQPKTKTRGLARHQLVILGVGLPSIIIGTTLVFINKVLHEAPHFTTWHATFGIIAIVWMVIQMLLGGLSVWFGGKAFGGGMKAKKVWRYHRASGYLLFPLFLMTAAIGGNYSSWASSVVNVGVRVTSYARPEPRPHSFYYLTSVCCLLSATACYLNAMREKGAIGDSSASIIVSNDSQDSSSSDAAVATATSLIAAEDIHVQPILDQLSSQMPMSMISPVGPILDIPTLDPDASLHESGFENKLRPTNGRLSGDFDNGEENAGLPGTSSVDVRSSRREDQQESVHKSSGLPQALLGQLVTNLGVPMDESQRTPAPPLQPHNALGGYDWPTFITAYAAGRWNPHRIPSAPRLSAASTPATPNLMSDVAFTADSKNSGNSSSVNIIREPATQRTSQPELSELRHGSSASDTGTNSSTSASDLSMRSKDSASSVPSSTYSPTTAQSPFTPQPVDPVSPEPSPIMSPPPPHVSSSLPPDVSPLTGISHRRASIGSSSPAENAMRIPLPPPSLSSGISSSSHSLYRAALFSPNAHTPGSLLQPLVPLIPTPGSEVQSVYYSASSNLPSGATTPDLATAAATMRWAASEHASLSPLAVPSPEHELTDPMRGVAVALPVDDVEDAEEEVSSDNNGSTKYRWSGYGFKTGKPRVGRRGRYFGKGRTASQTRRIWEKYTNAERQQSSSEETEIGKSDDDSIHHLPSEPFHQRRKERHISGSSQLPTIEASPLASPLREKPSSLREYSDDGLMLNSPDITRQNSLSRSSSVPAPVSTPLLRTASEEDNRVTSPHRIILVSSTKDTVKEDATNPLGIVTEGETTSSLDALAKGNTNSLQLPRVGAAVCMPSTNNRLTVPKQESHSVPNTPMHRGVLNRQTSSPLPARKGHDNVDDDVPEPELTQPAPSPVCKEKLNELPRLRAESSVSVGGKPSAHQRPGLVRAQSMKAVSSLGSGPRATREEEEYTSRGYLIPPHPRDETERRRALYKFNIVHTTPDVNFDRIAYLTKLVFSMKIVVVSLVDGEEEWYKMESGMGIGHLPRDDSFSAHAILQRGDEPTVVLDTRKDWRFLCHPLVAKSPNVRFFAAAPLRTSDGFNIGALCIMDDRPHMEFNPRQRHTLKEFAAIVMREMELWKDKIQLRIRDRIQTSMEQFTRECLEIDVGEQSDTQGVLKAGSMDRVYERAAKLVKKTLDVEGAIVMDVSHFDVLETTKSEGAISIVCHHGDCPNSETPSGGLGVTTTHSIPSEEYQLFLEFFSKFPEGKIAEGIVPRCFRSILPTRIQHALIVPIFNIDKQPFALLCAYNTADHVKPFLEGHELSYLRAIGVIILSAVLKRRMILADKSKSLFISNISHELRTPLHGILAAAELLADTELDDNQASFLRTVQACGTSLVETVNHVLDFTKLSGNSKSGGVENVIHPTKVDLMQLVEEAVEGCWIGYRARLPASSEIGSVYAPPSQGSQFAFGRASVETVIDVDLRQRGWQLICEKGGIRRVMMNLIGNSLKFTSSGYVHITLREIVTSHETVPKSVKVELAVIDTGKGISKEFLKNQLFHPFSQENPLQSGTGLGLAIVNSIVRSESVNGHVDVSSTEGVGTEIRITFDAAIPEDDQPSELEKLDIQGKKPTVSMFGFDEGSRGSNLLRDVIKKYLHSWWGFEIVEPTESVSGDILVLNEDVTLIARATEAKDISRPFVLLTSSRADNKTMSTVYSFEKVGGFCRLVSKPVGPSRLRQVLKACVHIVQFRDGSQYTSSPGASPDITRPLASPTLLSESNCRRLSQESGAQSPFRPRMAPRASTFHPVFSGQMGFPNSPSNSPPQEYPSSPGNTTINIGTTGTLLKSSIGTRDKKGRARILVVEDNQILSDLLTKWLQKKGYDVLHATDGRQGVDIFESNENIDVILVDLSMPVLDGIEATTEIRKIESERIGKQVQAGSTKPLHLTKILALTGMSSLEDKRRAFDAGVDGYLVKPDSADQDIFCYVLQRKAFLR</sequence>
<evidence type="ECO:0000256" key="7">
    <source>
        <dbReference type="ARBA" id="ARBA00022692"/>
    </source>
</evidence>
<proteinExistence type="predicted"/>
<dbReference type="Gene3D" id="3.30.565.10">
    <property type="entry name" value="Histidine kinase-like ATPase, C-terminal domain"/>
    <property type="match status" value="1"/>
</dbReference>
<dbReference type="Pfam" id="PF01590">
    <property type="entry name" value="GAF"/>
    <property type="match status" value="1"/>
</dbReference>
<dbReference type="InterPro" id="IPR005467">
    <property type="entry name" value="His_kinase_dom"/>
</dbReference>
<evidence type="ECO:0000256" key="12">
    <source>
        <dbReference type="PROSITE-ProRule" id="PRU00169"/>
    </source>
</evidence>
<feature type="region of interest" description="Disordered" evidence="13">
    <location>
        <begin position="1107"/>
        <end position="1161"/>
    </location>
</feature>
<name>A0A286U9N3_9AGAM</name>
<feature type="compositionally biased region" description="Polar residues" evidence="13">
    <location>
        <begin position="633"/>
        <end position="644"/>
    </location>
</feature>
<keyword evidence="18" id="KW-1185">Reference proteome</keyword>
<feature type="transmembrane region" description="Helical" evidence="14">
    <location>
        <begin position="277"/>
        <end position="296"/>
    </location>
</feature>
<feature type="compositionally biased region" description="Polar residues" evidence="13">
    <location>
        <begin position="1009"/>
        <end position="1023"/>
    </location>
</feature>
<feature type="compositionally biased region" description="Pro residues" evidence="13">
    <location>
        <begin position="708"/>
        <end position="729"/>
    </location>
</feature>
<keyword evidence="9" id="KW-0249">Electron transport</keyword>
<gene>
    <name evidence="17" type="ORF">PNOK_0788900</name>
</gene>
<dbReference type="SUPFAM" id="SSF47384">
    <property type="entry name" value="Homodimeric domain of signal transducing histidine kinase"/>
    <property type="match status" value="1"/>
</dbReference>
<dbReference type="PANTHER" id="PTHR43047">
    <property type="entry name" value="TWO-COMPONENT HISTIDINE PROTEIN KINASE"/>
    <property type="match status" value="1"/>
</dbReference>
<feature type="compositionally biased region" description="Low complexity" evidence="13">
    <location>
        <begin position="689"/>
        <end position="703"/>
    </location>
</feature>
<feature type="transmembrane region" description="Helical" evidence="14">
    <location>
        <begin position="357"/>
        <end position="379"/>
    </location>
</feature>
<feature type="transmembrane region" description="Helical" evidence="14">
    <location>
        <begin position="22"/>
        <end position="40"/>
    </location>
</feature>
<dbReference type="STRING" id="2282107.A0A286U9N3"/>
<feature type="transmembrane region" description="Helical" evidence="14">
    <location>
        <begin position="235"/>
        <end position="257"/>
    </location>
</feature>
<evidence type="ECO:0000256" key="5">
    <source>
        <dbReference type="ARBA" id="ARBA00022553"/>
    </source>
</evidence>
<organism evidence="17 18">
    <name type="scientific">Pyrrhoderma noxium</name>
    <dbReference type="NCBI Taxonomy" id="2282107"/>
    <lineage>
        <taxon>Eukaryota</taxon>
        <taxon>Fungi</taxon>
        <taxon>Dikarya</taxon>
        <taxon>Basidiomycota</taxon>
        <taxon>Agaricomycotina</taxon>
        <taxon>Agaricomycetes</taxon>
        <taxon>Hymenochaetales</taxon>
        <taxon>Hymenochaetaceae</taxon>
        <taxon>Pyrrhoderma</taxon>
    </lineage>
</organism>
<dbReference type="InterPro" id="IPR036097">
    <property type="entry name" value="HisK_dim/P_sf"/>
</dbReference>
<feature type="region of interest" description="Disordered" evidence="13">
    <location>
        <begin position="2056"/>
        <end position="2079"/>
    </location>
</feature>
<dbReference type="Gene3D" id="1.10.287.130">
    <property type="match status" value="1"/>
</dbReference>
<dbReference type="InterPro" id="IPR011006">
    <property type="entry name" value="CheY-like_superfamily"/>
</dbReference>
<evidence type="ECO:0000256" key="14">
    <source>
        <dbReference type="SAM" id="Phobius"/>
    </source>
</evidence>
<keyword evidence="5 12" id="KW-0597">Phosphoprotein</keyword>
<feature type="region of interest" description="Disordered" evidence="13">
    <location>
        <begin position="2023"/>
        <end position="2042"/>
    </location>
</feature>
<dbReference type="CDD" id="cd17546">
    <property type="entry name" value="REC_hyHK_CKI1_RcsC-like"/>
    <property type="match status" value="1"/>
</dbReference>
<dbReference type="Pfam" id="PF02518">
    <property type="entry name" value="HATPase_c"/>
    <property type="match status" value="1"/>
</dbReference>
<evidence type="ECO:0000256" key="4">
    <source>
        <dbReference type="ARBA" id="ARBA00022448"/>
    </source>
</evidence>
<feature type="transmembrane region" description="Helical" evidence="14">
    <location>
        <begin position="308"/>
        <end position="336"/>
    </location>
</feature>
<evidence type="ECO:0000259" key="15">
    <source>
        <dbReference type="PROSITE" id="PS50109"/>
    </source>
</evidence>
<dbReference type="PROSITE" id="PS50109">
    <property type="entry name" value="HIS_KIN"/>
    <property type="match status" value="1"/>
</dbReference>
<accession>A0A286U9N3</accession>
<dbReference type="SMART" id="SM00387">
    <property type="entry name" value="HATPase_c"/>
    <property type="match status" value="1"/>
</dbReference>
<feature type="transmembrane region" description="Helical" evidence="14">
    <location>
        <begin position="202"/>
        <end position="229"/>
    </location>
</feature>
<evidence type="ECO:0000256" key="11">
    <source>
        <dbReference type="ARBA" id="ARBA00023136"/>
    </source>
</evidence>
<dbReference type="EC" id="2.7.13.3" evidence="3"/>
<feature type="region of interest" description="Disordered" evidence="13">
    <location>
        <begin position="631"/>
        <end position="774"/>
    </location>
</feature>
<evidence type="ECO:0000256" key="3">
    <source>
        <dbReference type="ARBA" id="ARBA00012438"/>
    </source>
</evidence>
<keyword evidence="11 14" id="KW-0472">Membrane</keyword>
<dbReference type="SMART" id="SM00388">
    <property type="entry name" value="HisKA"/>
    <property type="match status" value="1"/>
</dbReference>
<dbReference type="Pfam" id="PF03188">
    <property type="entry name" value="Cytochrom_B561"/>
    <property type="match status" value="1"/>
</dbReference>
<dbReference type="InterPro" id="IPR001789">
    <property type="entry name" value="Sig_transdc_resp-reg_receiver"/>
</dbReference>
<dbReference type="GO" id="GO:0009927">
    <property type="term" value="F:histidine phosphotransfer kinase activity"/>
    <property type="evidence" value="ECO:0007669"/>
    <property type="project" value="TreeGrafter"/>
</dbReference>
<dbReference type="CDD" id="cd08761">
    <property type="entry name" value="Cyt_b561_CYB561D2_like"/>
    <property type="match status" value="1"/>
</dbReference>
<evidence type="ECO:0000256" key="10">
    <source>
        <dbReference type="ARBA" id="ARBA00022989"/>
    </source>
</evidence>
<keyword evidence="10 14" id="KW-1133">Transmembrane helix</keyword>
<evidence type="ECO:0000256" key="6">
    <source>
        <dbReference type="ARBA" id="ARBA00022679"/>
    </source>
</evidence>
<dbReference type="InterPro" id="IPR006593">
    <property type="entry name" value="Cyt_b561/ferric_Rdtase_TM"/>
</dbReference>
<dbReference type="Gene3D" id="1.20.120.1770">
    <property type="match status" value="1"/>
</dbReference>
<evidence type="ECO:0000256" key="9">
    <source>
        <dbReference type="ARBA" id="ARBA00022982"/>
    </source>
</evidence>
<dbReference type="PRINTS" id="PR00344">
    <property type="entry name" value="BCTRLSENSOR"/>
</dbReference>
<dbReference type="InterPro" id="IPR036890">
    <property type="entry name" value="HATPase_C_sf"/>
</dbReference>
<dbReference type="Pfam" id="PF00072">
    <property type="entry name" value="Response_reg"/>
    <property type="match status" value="1"/>
</dbReference>
<dbReference type="Pfam" id="PF00512">
    <property type="entry name" value="HisKA"/>
    <property type="match status" value="1"/>
</dbReference>
<dbReference type="Gene3D" id="3.30.450.40">
    <property type="match status" value="1"/>
</dbReference>
<evidence type="ECO:0000256" key="13">
    <source>
        <dbReference type="SAM" id="MobiDB-lite"/>
    </source>
</evidence>
<feature type="compositionally biased region" description="Polar residues" evidence="13">
    <location>
        <begin position="666"/>
        <end position="683"/>
    </location>
</feature>
<evidence type="ECO:0000313" key="18">
    <source>
        <dbReference type="Proteomes" id="UP000217199"/>
    </source>
</evidence>